<evidence type="ECO:0000259" key="2">
    <source>
        <dbReference type="PROSITE" id="PS50206"/>
    </source>
</evidence>
<evidence type="ECO:0000256" key="1">
    <source>
        <dbReference type="SAM" id="Phobius"/>
    </source>
</evidence>
<dbReference type="PANTHER" id="PTHR43031:SF18">
    <property type="entry name" value="RHODANESE-RELATED SULFURTRANSFERASES"/>
    <property type="match status" value="1"/>
</dbReference>
<keyword evidence="1" id="KW-1133">Transmembrane helix</keyword>
<dbReference type="PANTHER" id="PTHR43031">
    <property type="entry name" value="FAD-DEPENDENT OXIDOREDUCTASE"/>
    <property type="match status" value="1"/>
</dbReference>
<feature type="domain" description="Rhodanese" evidence="2">
    <location>
        <begin position="48"/>
        <end position="137"/>
    </location>
</feature>
<feature type="transmembrane region" description="Helical" evidence="1">
    <location>
        <begin position="12"/>
        <end position="28"/>
    </location>
</feature>
<dbReference type="PROSITE" id="PS50206">
    <property type="entry name" value="RHODANESE_3"/>
    <property type="match status" value="1"/>
</dbReference>
<evidence type="ECO:0000313" key="3">
    <source>
        <dbReference type="EMBL" id="MDM7858450.1"/>
    </source>
</evidence>
<dbReference type="SUPFAM" id="SSF52821">
    <property type="entry name" value="Rhodanese/Cell cycle control phosphatase"/>
    <property type="match status" value="1"/>
</dbReference>
<organism evidence="3 4">
    <name type="scientific">Thiopseudomonas acetoxidans</name>
    <dbReference type="NCBI Taxonomy" id="3041622"/>
    <lineage>
        <taxon>Bacteria</taxon>
        <taxon>Pseudomonadati</taxon>
        <taxon>Pseudomonadota</taxon>
        <taxon>Gammaproteobacteria</taxon>
        <taxon>Pseudomonadales</taxon>
        <taxon>Pseudomonadaceae</taxon>
        <taxon>Thiopseudomonas</taxon>
    </lineage>
</organism>
<keyword evidence="1" id="KW-0812">Transmembrane</keyword>
<keyword evidence="1" id="KW-0472">Membrane</keyword>
<name>A0ABT7SQJ6_9GAMM</name>
<comment type="caution">
    <text evidence="3">The sequence shown here is derived from an EMBL/GenBank/DDBJ whole genome shotgun (WGS) entry which is preliminary data.</text>
</comment>
<dbReference type="InterPro" id="IPR050229">
    <property type="entry name" value="GlpE_sulfurtransferase"/>
</dbReference>
<evidence type="ECO:0000313" key="4">
    <source>
        <dbReference type="Proteomes" id="UP001241056"/>
    </source>
</evidence>
<dbReference type="InterPro" id="IPR001763">
    <property type="entry name" value="Rhodanese-like_dom"/>
</dbReference>
<proteinExistence type="predicted"/>
<dbReference type="Gene3D" id="3.40.250.10">
    <property type="entry name" value="Rhodanese-like domain"/>
    <property type="match status" value="1"/>
</dbReference>
<dbReference type="EMBL" id="JAUCDY010000011">
    <property type="protein sequence ID" value="MDM7858450.1"/>
    <property type="molecule type" value="Genomic_DNA"/>
</dbReference>
<reference evidence="3 4" key="1">
    <citation type="submission" date="2023-06" db="EMBL/GenBank/DDBJ databases">
        <title>Thiopseudomonas sp. CY1220 draft genome sequence.</title>
        <authorList>
            <person name="Zhao G."/>
            <person name="An M."/>
        </authorList>
    </citation>
    <scope>NUCLEOTIDE SEQUENCE [LARGE SCALE GENOMIC DNA]</scope>
    <source>
        <strain evidence="3 4">CY1220</strain>
    </source>
</reference>
<dbReference type="RefSeq" id="WP_289411158.1">
    <property type="nucleotide sequence ID" value="NZ_JAUCDY010000011.1"/>
</dbReference>
<dbReference type="SMART" id="SM00450">
    <property type="entry name" value="RHOD"/>
    <property type="match status" value="1"/>
</dbReference>
<keyword evidence="4" id="KW-1185">Reference proteome</keyword>
<dbReference type="CDD" id="cd00158">
    <property type="entry name" value="RHOD"/>
    <property type="match status" value="1"/>
</dbReference>
<dbReference type="Proteomes" id="UP001241056">
    <property type="component" value="Unassembled WGS sequence"/>
</dbReference>
<dbReference type="InterPro" id="IPR036873">
    <property type="entry name" value="Rhodanese-like_dom_sf"/>
</dbReference>
<gene>
    <name evidence="3" type="ORF">QEZ41_09215</name>
</gene>
<sequence>MLERVIEFVGNHYILVSSFIGLAILLVLHETKRSGRNLSSREVTALINRDEAVVLDIRQQKDFSAGHIVDSIHIPAAKLKERIGELEAYKDKTIIVVCASGMTAGASCSELNKAGFTTARLSGGIAGWRSDNLPTVKK</sequence>
<protein>
    <submittedName>
        <fullName evidence="3">Rhodanese-like domain-containing protein</fullName>
    </submittedName>
</protein>
<dbReference type="Pfam" id="PF00581">
    <property type="entry name" value="Rhodanese"/>
    <property type="match status" value="1"/>
</dbReference>
<accession>A0ABT7SQJ6</accession>